<keyword evidence="10" id="KW-0418">Kinase</keyword>
<dbReference type="GO" id="GO:0005886">
    <property type="term" value="C:plasma membrane"/>
    <property type="evidence" value="ECO:0007669"/>
    <property type="project" value="TreeGrafter"/>
</dbReference>
<dbReference type="Gene3D" id="1.10.510.10">
    <property type="entry name" value="Transferase(Phosphotransferase) domain 1"/>
    <property type="match status" value="1"/>
</dbReference>
<dbReference type="SUPFAM" id="SSF53697">
    <property type="entry name" value="SIS domain"/>
    <property type="match status" value="1"/>
</dbReference>
<dbReference type="EC" id="2.7.10.1" evidence="4"/>
<evidence type="ECO:0000256" key="6">
    <source>
        <dbReference type="ARBA" id="ARBA00022679"/>
    </source>
</evidence>
<evidence type="ECO:0000256" key="10">
    <source>
        <dbReference type="ARBA" id="ARBA00022777"/>
    </source>
</evidence>
<keyword evidence="11" id="KW-0067">ATP-binding</keyword>
<dbReference type="GO" id="GO:0004714">
    <property type="term" value="F:transmembrane receptor protein tyrosine kinase activity"/>
    <property type="evidence" value="ECO:0007669"/>
    <property type="project" value="UniProtKB-EC"/>
</dbReference>
<dbReference type="GO" id="GO:1902533">
    <property type="term" value="P:positive regulation of intracellular signal transduction"/>
    <property type="evidence" value="ECO:0007669"/>
    <property type="project" value="UniProtKB-ARBA"/>
</dbReference>
<keyword evidence="8" id="KW-0732">Signal</keyword>
<dbReference type="InterPro" id="IPR011009">
    <property type="entry name" value="Kinase-like_dom_sf"/>
</dbReference>
<dbReference type="SMART" id="SM00219">
    <property type="entry name" value="TyrKc"/>
    <property type="match status" value="1"/>
</dbReference>
<feature type="region of interest" description="Disordered" evidence="20">
    <location>
        <begin position="2031"/>
        <end position="2052"/>
    </location>
</feature>
<evidence type="ECO:0000256" key="17">
    <source>
        <dbReference type="ARBA" id="ARBA00023242"/>
    </source>
</evidence>
<feature type="coiled-coil region" evidence="19">
    <location>
        <begin position="1919"/>
        <end position="1946"/>
    </location>
</feature>
<evidence type="ECO:0000256" key="12">
    <source>
        <dbReference type="ARBA" id="ARBA00022989"/>
    </source>
</evidence>
<dbReference type="GO" id="GO:0006397">
    <property type="term" value="P:mRNA processing"/>
    <property type="evidence" value="ECO:0007669"/>
    <property type="project" value="UniProtKB-KW"/>
</dbReference>
<evidence type="ECO:0000256" key="2">
    <source>
        <dbReference type="ARBA" id="ARBA00004479"/>
    </source>
</evidence>
<dbReference type="Gene3D" id="2.30.30.140">
    <property type="match status" value="3"/>
</dbReference>
<evidence type="ECO:0000256" key="19">
    <source>
        <dbReference type="SAM" id="Coils"/>
    </source>
</evidence>
<gene>
    <name evidence="24" type="ORF">TCAL_01357</name>
</gene>
<keyword evidence="12 21" id="KW-1133">Transmembrane helix</keyword>
<dbReference type="PRINTS" id="PR00109">
    <property type="entry name" value="TYRKINASE"/>
</dbReference>
<feature type="compositionally biased region" description="Polar residues" evidence="20">
    <location>
        <begin position="1816"/>
        <end position="1826"/>
    </location>
</feature>
<dbReference type="InterPro" id="IPR002999">
    <property type="entry name" value="Tudor"/>
</dbReference>
<comment type="caution">
    <text evidence="24">The sequence shown here is derived from an EMBL/GenBank/DDBJ whole genome shotgun (WGS) entry which is preliminary data.</text>
</comment>
<feature type="compositionally biased region" description="Low complexity" evidence="20">
    <location>
        <begin position="2034"/>
        <end position="2048"/>
    </location>
</feature>
<dbReference type="GO" id="GO:0043235">
    <property type="term" value="C:receptor complex"/>
    <property type="evidence" value="ECO:0007669"/>
    <property type="project" value="TreeGrafter"/>
</dbReference>
<comment type="catalytic activity">
    <reaction evidence="18">
        <text>L-tyrosyl-[protein] + ATP = O-phospho-L-tyrosyl-[protein] + ADP + H(+)</text>
        <dbReference type="Rhea" id="RHEA:10596"/>
        <dbReference type="Rhea" id="RHEA-COMP:10136"/>
        <dbReference type="Rhea" id="RHEA-COMP:20101"/>
        <dbReference type="ChEBI" id="CHEBI:15378"/>
        <dbReference type="ChEBI" id="CHEBI:30616"/>
        <dbReference type="ChEBI" id="CHEBI:46858"/>
        <dbReference type="ChEBI" id="CHEBI:61978"/>
        <dbReference type="ChEBI" id="CHEBI:456216"/>
        <dbReference type="EC" id="2.7.10.1"/>
    </reaction>
</comment>
<dbReference type="GO" id="GO:0003723">
    <property type="term" value="F:RNA binding"/>
    <property type="evidence" value="ECO:0007669"/>
    <property type="project" value="InterPro"/>
</dbReference>
<evidence type="ECO:0000313" key="25">
    <source>
        <dbReference type="Proteomes" id="UP000318571"/>
    </source>
</evidence>
<dbReference type="FunFam" id="1.10.510.10:FF:000190">
    <property type="entry name" value="Proto-oncogene tyrosine-protein kinase receptor Ret"/>
    <property type="match status" value="1"/>
</dbReference>
<evidence type="ECO:0000256" key="4">
    <source>
        <dbReference type="ARBA" id="ARBA00011902"/>
    </source>
</evidence>
<feature type="region of interest" description="Disordered" evidence="20">
    <location>
        <begin position="2313"/>
        <end position="2334"/>
    </location>
</feature>
<dbReference type="InterPro" id="IPR001347">
    <property type="entry name" value="SIS_dom"/>
</dbReference>
<evidence type="ECO:0000256" key="1">
    <source>
        <dbReference type="ARBA" id="ARBA00004408"/>
    </source>
</evidence>
<dbReference type="GO" id="GO:0005737">
    <property type="term" value="C:cytoplasm"/>
    <property type="evidence" value="ECO:0007669"/>
    <property type="project" value="InterPro"/>
</dbReference>
<keyword evidence="15" id="KW-0325">Glycoprotein</keyword>
<dbReference type="PANTHER" id="PTHR24416:SF617">
    <property type="entry name" value="RET ONCOGENE, ISOFORM A"/>
    <property type="match status" value="1"/>
</dbReference>
<keyword evidence="6" id="KW-0808">Transferase</keyword>
<keyword evidence="25" id="KW-1185">Reference proteome</keyword>
<feature type="region of interest" description="Disordered" evidence="20">
    <location>
        <begin position="1650"/>
        <end position="1687"/>
    </location>
</feature>
<evidence type="ECO:0000256" key="5">
    <source>
        <dbReference type="ARBA" id="ARBA00022664"/>
    </source>
</evidence>
<dbReference type="GO" id="GO:0015030">
    <property type="term" value="C:Cajal body"/>
    <property type="evidence" value="ECO:0007669"/>
    <property type="project" value="UniProtKB-SubCell"/>
</dbReference>
<evidence type="ECO:0000256" key="13">
    <source>
        <dbReference type="ARBA" id="ARBA00023136"/>
    </source>
</evidence>
<evidence type="ECO:0000256" key="20">
    <source>
        <dbReference type="SAM" id="MobiDB-lite"/>
    </source>
</evidence>
<evidence type="ECO:0000256" key="14">
    <source>
        <dbReference type="ARBA" id="ARBA00023137"/>
    </source>
</evidence>
<feature type="domain" description="Tudor" evidence="23">
    <location>
        <begin position="1567"/>
        <end position="1630"/>
    </location>
</feature>
<feature type="domain" description="Tudor" evidence="23">
    <location>
        <begin position="1816"/>
        <end position="1875"/>
    </location>
</feature>
<dbReference type="Proteomes" id="UP000318571">
    <property type="component" value="Chromosome 1"/>
</dbReference>
<dbReference type="InterPro" id="IPR000719">
    <property type="entry name" value="Prot_kinase_dom"/>
</dbReference>
<evidence type="ECO:0000256" key="16">
    <source>
        <dbReference type="ARBA" id="ARBA00023187"/>
    </source>
</evidence>
<dbReference type="Pfam" id="PF07714">
    <property type="entry name" value="PK_Tyr_Ser-Thr"/>
    <property type="match status" value="1"/>
</dbReference>
<dbReference type="InterPro" id="IPR010304">
    <property type="entry name" value="SMN_Tudor"/>
</dbReference>
<keyword evidence="13 21" id="KW-0472">Membrane</keyword>
<comment type="subcellular location">
    <subcellularLocation>
        <location evidence="2">Membrane</location>
        <topology evidence="2">Single-pass type I membrane protein</topology>
    </subcellularLocation>
    <subcellularLocation>
        <location evidence="1">Nucleus</location>
        <location evidence="1">Cajal body</location>
    </subcellularLocation>
</comment>
<dbReference type="SMART" id="SM00333">
    <property type="entry name" value="TUDOR"/>
    <property type="match status" value="5"/>
</dbReference>
<feature type="transmembrane region" description="Helical" evidence="21">
    <location>
        <begin position="1168"/>
        <end position="1190"/>
    </location>
</feature>
<dbReference type="PROSITE" id="PS00109">
    <property type="entry name" value="PROTEIN_KINASE_TYR"/>
    <property type="match status" value="1"/>
</dbReference>
<dbReference type="InterPro" id="IPR055162">
    <property type="entry name" value="RET_CRD"/>
</dbReference>
<dbReference type="Pfam" id="PF22540">
    <property type="entry name" value="RET_CRD"/>
    <property type="match status" value="1"/>
</dbReference>
<feature type="domain" description="Tudor" evidence="23">
    <location>
        <begin position="1689"/>
        <end position="1752"/>
    </location>
</feature>
<evidence type="ECO:0000259" key="22">
    <source>
        <dbReference type="PROSITE" id="PS50011"/>
    </source>
</evidence>
<organism evidence="24 25">
    <name type="scientific">Tigriopus californicus</name>
    <name type="common">Marine copepod</name>
    <dbReference type="NCBI Taxonomy" id="6832"/>
    <lineage>
        <taxon>Eukaryota</taxon>
        <taxon>Metazoa</taxon>
        <taxon>Ecdysozoa</taxon>
        <taxon>Arthropoda</taxon>
        <taxon>Crustacea</taxon>
        <taxon>Multicrustacea</taxon>
        <taxon>Hexanauplia</taxon>
        <taxon>Copepoda</taxon>
        <taxon>Harpacticoida</taxon>
        <taxon>Harpacticidae</taxon>
        <taxon>Tigriopus</taxon>
    </lineage>
</organism>
<feature type="domain" description="Protein kinase" evidence="22">
    <location>
        <begin position="1923"/>
        <end position="2219"/>
    </location>
</feature>
<keyword evidence="19" id="KW-0175">Coiled coil</keyword>
<evidence type="ECO:0000259" key="23">
    <source>
        <dbReference type="PROSITE" id="PS50304"/>
    </source>
</evidence>
<evidence type="ECO:0000313" key="24">
    <source>
        <dbReference type="EMBL" id="TRY69138.1"/>
    </source>
</evidence>
<comment type="similarity">
    <text evidence="3">Belongs to the SMN family.</text>
</comment>
<dbReference type="Pfam" id="PF22645">
    <property type="entry name" value="GKRP_SIS_N"/>
    <property type="match status" value="1"/>
</dbReference>
<evidence type="ECO:0000256" key="3">
    <source>
        <dbReference type="ARBA" id="ARBA00005371"/>
    </source>
</evidence>
<evidence type="ECO:0000256" key="21">
    <source>
        <dbReference type="SAM" id="Phobius"/>
    </source>
</evidence>
<reference evidence="24 25" key="1">
    <citation type="journal article" date="2018" name="Nat. Ecol. Evol.">
        <title>Genomic signatures of mitonuclear coevolution across populations of Tigriopus californicus.</title>
        <authorList>
            <person name="Barreto F.S."/>
            <person name="Watson E.T."/>
            <person name="Lima T.G."/>
            <person name="Willett C.S."/>
            <person name="Edmands S."/>
            <person name="Li W."/>
            <person name="Burton R.S."/>
        </authorList>
    </citation>
    <scope>NUCLEOTIDE SEQUENCE [LARGE SCALE GENOMIC DNA]</scope>
    <source>
        <strain evidence="24 25">San Diego</strain>
    </source>
</reference>
<evidence type="ECO:0000256" key="7">
    <source>
        <dbReference type="ARBA" id="ARBA00022692"/>
    </source>
</evidence>
<keyword evidence="17" id="KW-0539">Nucleus</keyword>
<dbReference type="PROSITE" id="PS50011">
    <property type="entry name" value="PROTEIN_KINASE_DOM"/>
    <property type="match status" value="1"/>
</dbReference>
<dbReference type="GO" id="GO:1901135">
    <property type="term" value="P:carbohydrate derivative metabolic process"/>
    <property type="evidence" value="ECO:0007669"/>
    <property type="project" value="InterPro"/>
</dbReference>
<dbReference type="PROSITE" id="PS50304">
    <property type="entry name" value="TUDOR"/>
    <property type="match status" value="4"/>
</dbReference>
<dbReference type="GO" id="GO:0007169">
    <property type="term" value="P:cell surface receptor protein tyrosine kinase signaling pathway"/>
    <property type="evidence" value="ECO:0007669"/>
    <property type="project" value="TreeGrafter"/>
</dbReference>
<keyword evidence="7 21" id="KW-0812">Transmembrane</keyword>
<feature type="compositionally biased region" description="Pro residues" evidence="20">
    <location>
        <begin position="1662"/>
        <end position="1672"/>
    </location>
</feature>
<dbReference type="InterPro" id="IPR046348">
    <property type="entry name" value="SIS_dom_sf"/>
</dbReference>
<keyword evidence="14" id="KW-0829">Tyrosine-protein kinase</keyword>
<dbReference type="InterPro" id="IPR020635">
    <property type="entry name" value="Tyr_kinase_cat_dom"/>
</dbReference>
<dbReference type="PANTHER" id="PTHR24416">
    <property type="entry name" value="TYROSINE-PROTEIN KINASE RECEPTOR"/>
    <property type="match status" value="1"/>
</dbReference>
<evidence type="ECO:0000256" key="15">
    <source>
        <dbReference type="ARBA" id="ARBA00023180"/>
    </source>
</evidence>
<keyword evidence="5" id="KW-0507">mRNA processing</keyword>
<sequence>MAQKDLDILRIIGLEPSEISQDYLNTKQQFQLHDLLTEKRHEKTWNLSGLARTNTASALNAILSVDEDISAKFQMIANNHELSLAVDAMKEALKHNKKIYFYGCGATGRLSKQMESSFWRPFWEKVEQQYPGRFVNMKDMVIGEMTGGDRALISSLEGLEDLQLVGELQLKDHGIQKGDVVFAVTEGGETSSVIGTILTARKQYMENEVEAAQKNLFFIFNNPEDVLTRLDRSRAVLEDPAITKIPLWTGCQAITGSTRMQATTSEQFLLGIIMEQAIYEFLTEDGGLSIKAVKDLGFSQDSLNDRLLSFIALQRATAKSVNDLAKLTDLESDAYKQSGKAIYWAESGMVTVFTDSTERSPTFRTFPLDTVKAKEKLCWLHVVSSKDDQKSAWLQLLRRPFKGMESDFYKEGFETRIEDPFLRGEALRSLTRAGKEQELLYDFSKLSIDIQPNGMGIVCLLMEDELTDDHRNFLQSYGSIPGGKSALVVTTSKTKDHRLRDPSISNAQVPIVCASFQRDPLEVRQHIGMKMALNAHSTCVMAKMGRLVGNTMTNVSPANLKLIGRATNLILMHVNDKLSGKNVQVSYSQANAILYDMIRYASETGKTGKLPEVALSIVRILEVAKSTESVTWEKAQDVLDEAVSNNGQLTMSFLLGDDVIQLSGQDIQVNKKFDRETDTTHFEGRIMCKLENKEGLTLFQVFQNISLRVKDVDDNPPQPQDKILIQVKTRDLTRGDVIEFPTIFYDQDLPESSLYSLEFPGTDFLKNGTVLKTMAYECHGLQIMDICQQTNGRFNGTVLYMEPKRLEVVKDVRIPPSGLDIQLKCLDYHSMFLNSSQATFDMHIQYHDPSAIRSIDQDEHIKHDKTDAASFSTLAPFFWDEKEAEDQAITREIRDDVSAFTRVTDLLSLEETAEFRHVFIKVQLSSTSRNVSQRLRDETNMEFLDTPFMLTRDRQTLYINEPARLRAGDHYYMSYRFEPEGKNQSLAKTVMVEITVKKSSVQIDCAGELGSEILCSEYNLEEECVASCGAGSTHPAAHCQWVQENRENGSSYSTCSIDPVTCPDLRCDFLEARSGLCPQDCVDPAHVYGMPRLSGSSEGPGLGILPQDMQDLICTCAGDSCSCMGPNSTYSLWDERHRMDDEESFLLGHGKALRDQVDDDFFCGESCLMWLSAVGCVVIMVVPVAAIFFYRQRYTSHKLNRLPKPMSPSLDTPFLRSGLDYGMSVGASSSANTATTSITASATMLMTRDPFDFDAPAIPPVDAKWEFPRRDLVLEEIIGEGEFGKVMRARAFFRNGDDVVWVPRAAAAFTDSAFRAPMSAASAWPLRCQYCQSTFKVDLLPAGPCCRGFCRKEHEAQAVLTPATPIAAPCTSTSPKVQPAVPPAVPLSPTIGAHTLVSPRPLTMTSPSFKKGDYCRVRHPQTGVIEEATVTGLSSSGSTAAVRFLATQKPLKLPAKELLPSRGQIARTEALAQGQTLPAEAAPESHSPIYIVGSACRAVFSQDQVEYEGVVETVHADDSGDPYATIRYCGYNNAETVWLSDLLPSQGPTAVAEQCRAAQKEMDPAPSWQVGDKCRAVFSEDDVEYEGTIMTLHETDAGEAYGLIRFVGYENEETQWLVDLLPSQGAEAIQKQIRDSRPAEAVTAAPVAGPVVDPIEKSHPPESTPEPEPETPIKPDSALKSGVPLRNPPWQVGDRCRAIFAQDGREYEGELMSVEADQQGEPYGIVQYVGYNNEETQWLSELLETLGEDERKKQIEASRASTVKAEPTLSPPLPNQVEQAAEAAAPVVVEVDTAPASAETRHSLADKPVLDERPPNFQSGSPCRVTSNEDGRDYEATVLNVEEKKTPPVATVEIIGFDRVEHKDLSQLSPSKGEGFRRVQMEDSLTARPKQLPKEAPIKISPASNPEKETRFLELEAKNLELESVVARLGRENRQLEESNKKLSTILTSLYSIQESRLVAVKMLKSNYSQEELHDLISEYALLKEVNHPNVIRLLGACTTRGGPLSIIMEYAEHGSLRNFLRASRGLLEDANKSRPSASNSYSPSSSSGYIERPSLSSGEILSFAWQIAKGMNYLTQMKLVHRDLAARNVLVGEGRVCKVSDFGLTRDVYVDETYWKKSNGRIPVKWLAPESLKDHLYTTKSDVWSFGVLLWELVTLGSSPYPGVPPERILILLNEGFRMERPQSCSMELYDVMTRCWNDNPDERPSFEELIDWLESLLQTNTNYLDLSPMLVSNPAYLEPIRKDSLSSLPSLHFESDSPIQEQVPLLSLSELFEGDPIPFQEPPEVPKPPMRVIPNPKPSVTWLDFKTLDSLNQEPLSPSTPEDPEASQPLDQHQHYSQLLAGEGDQQSYCQNEMDIPFVDFEDNTHDIMNPQTVVAGMPQNIITTLDALDEDSPNGYRRLNRQFSTEVSPQTQSNLPSSGYMRFDPTGLNAKNLNPGSYCRQSEVSAL</sequence>
<dbReference type="GO" id="GO:0008380">
    <property type="term" value="P:RNA splicing"/>
    <property type="evidence" value="ECO:0007669"/>
    <property type="project" value="UniProtKB-KW"/>
</dbReference>
<evidence type="ECO:0000256" key="8">
    <source>
        <dbReference type="ARBA" id="ARBA00022729"/>
    </source>
</evidence>
<dbReference type="Pfam" id="PF06003">
    <property type="entry name" value="SMN_Tudor"/>
    <property type="match status" value="2"/>
</dbReference>
<dbReference type="CDD" id="cd00192">
    <property type="entry name" value="PTKc"/>
    <property type="match status" value="1"/>
</dbReference>
<accession>A0A553NUM5</accession>
<dbReference type="Gene3D" id="3.40.50.10490">
    <property type="entry name" value="Glucose-6-phosphate isomerase like protein, domain 1"/>
    <property type="match status" value="2"/>
</dbReference>
<dbReference type="InterPro" id="IPR001245">
    <property type="entry name" value="Ser-Thr/Tyr_kinase_cat_dom"/>
</dbReference>
<proteinExistence type="inferred from homology"/>
<evidence type="ECO:0000256" key="9">
    <source>
        <dbReference type="ARBA" id="ARBA00022741"/>
    </source>
</evidence>
<dbReference type="EMBL" id="VCGU01000010">
    <property type="protein sequence ID" value="TRY69138.1"/>
    <property type="molecule type" value="Genomic_DNA"/>
</dbReference>
<dbReference type="STRING" id="6832.A0A553NUM5"/>
<dbReference type="InterPro" id="IPR008266">
    <property type="entry name" value="Tyr_kinase_AS"/>
</dbReference>
<evidence type="ECO:0000256" key="11">
    <source>
        <dbReference type="ARBA" id="ARBA00022840"/>
    </source>
</evidence>
<dbReference type="InterPro" id="IPR050122">
    <property type="entry name" value="RTK"/>
</dbReference>
<keyword evidence="9" id="KW-0547">Nucleotide-binding</keyword>
<dbReference type="SUPFAM" id="SSF63748">
    <property type="entry name" value="Tudor/PWWP/MBT"/>
    <property type="match status" value="2"/>
</dbReference>
<feature type="compositionally biased region" description="Polar residues" evidence="20">
    <location>
        <begin position="2313"/>
        <end position="2322"/>
    </location>
</feature>
<keyword evidence="16" id="KW-0508">mRNA splicing</keyword>
<feature type="domain" description="Tudor" evidence="23">
    <location>
        <begin position="1489"/>
        <end position="1552"/>
    </location>
</feature>
<feature type="region of interest" description="Disordered" evidence="20">
    <location>
        <begin position="1808"/>
        <end position="1829"/>
    </location>
</feature>
<dbReference type="Gene3D" id="3.30.200.20">
    <property type="entry name" value="Phosphorylase Kinase, domain 1"/>
    <property type="match status" value="2"/>
</dbReference>
<dbReference type="SUPFAM" id="SSF56112">
    <property type="entry name" value="Protein kinase-like (PK-like)"/>
    <property type="match status" value="1"/>
</dbReference>
<protein>
    <recommendedName>
        <fullName evidence="4">receptor protein-tyrosine kinase</fullName>
        <ecNumber evidence="4">2.7.10.1</ecNumber>
    </recommendedName>
</protein>
<evidence type="ECO:0000256" key="18">
    <source>
        <dbReference type="ARBA" id="ARBA00051243"/>
    </source>
</evidence>
<dbReference type="GO" id="GO:0005524">
    <property type="term" value="F:ATP binding"/>
    <property type="evidence" value="ECO:0007669"/>
    <property type="project" value="UniProtKB-KW"/>
</dbReference>
<name>A0A553NUM5_TIGCA</name>